<accession>A0A1V1NQI3</accession>
<protein>
    <recommendedName>
        <fullName evidence="3">Dockerin domain-containing protein</fullName>
    </recommendedName>
</protein>
<evidence type="ECO:0000313" key="1">
    <source>
        <dbReference type="EMBL" id="ETR64834.1"/>
    </source>
</evidence>
<dbReference type="AlphaFoldDB" id="A0A1V1NQI3"/>
<dbReference type="EMBL" id="ATBP01003580">
    <property type="protein sequence ID" value="ETR64834.1"/>
    <property type="molecule type" value="Genomic_DNA"/>
</dbReference>
<dbReference type="Proteomes" id="UP000189670">
    <property type="component" value="Unassembled WGS sequence"/>
</dbReference>
<evidence type="ECO:0000313" key="2">
    <source>
        <dbReference type="Proteomes" id="UP000189670"/>
    </source>
</evidence>
<evidence type="ECO:0008006" key="3">
    <source>
        <dbReference type="Google" id="ProtNLM"/>
    </source>
</evidence>
<sequence length="76" mass="8450">KTNKVYPVLQSYMNIENISGALTPSIPPVFKPGSKETIYGLLNITIPEIRNKNDLNYDGQVNLGDIIFILKGLTKD</sequence>
<proteinExistence type="predicted"/>
<gene>
    <name evidence="1" type="ORF">OMM_15274</name>
</gene>
<feature type="non-terminal residue" evidence="1">
    <location>
        <position position="1"/>
    </location>
</feature>
<organism evidence="1 2">
    <name type="scientific">Candidatus Magnetoglobus multicellularis str. Araruama</name>
    <dbReference type="NCBI Taxonomy" id="890399"/>
    <lineage>
        <taxon>Bacteria</taxon>
        <taxon>Pseudomonadati</taxon>
        <taxon>Thermodesulfobacteriota</taxon>
        <taxon>Desulfobacteria</taxon>
        <taxon>Desulfobacterales</taxon>
        <taxon>Desulfobacteraceae</taxon>
        <taxon>Candidatus Magnetoglobus</taxon>
    </lineage>
</organism>
<reference evidence="2" key="1">
    <citation type="submission" date="2012-11" db="EMBL/GenBank/DDBJ databases">
        <authorList>
            <person name="Lucero-Rivera Y.E."/>
            <person name="Tovar-Ramirez D."/>
        </authorList>
    </citation>
    <scope>NUCLEOTIDE SEQUENCE [LARGE SCALE GENOMIC DNA]</scope>
    <source>
        <strain evidence="2">Araruama</strain>
    </source>
</reference>
<comment type="caution">
    <text evidence="1">The sequence shown here is derived from an EMBL/GenBank/DDBJ whole genome shotgun (WGS) entry which is preliminary data.</text>
</comment>
<name>A0A1V1NQI3_9BACT</name>